<proteinExistence type="predicted"/>
<dbReference type="InterPro" id="IPR040614">
    <property type="entry name" value="VCH_CASS14"/>
</dbReference>
<evidence type="ECO:0000313" key="2">
    <source>
        <dbReference type="EMBL" id="MPL99919.1"/>
    </source>
</evidence>
<protein>
    <recommendedName>
        <fullName evidence="1">Integron cassette protein VCH-CASS1 chain domain-containing protein</fullName>
    </recommendedName>
</protein>
<sequence length="113" mass="13057">MALTVETIDIWREYLQGVMNRANHHAQNVNEIALALIGAIIWRSTDEVKVMEREGEAKNILWMCINGRNFCFTYDHNNGGFIAMREGNSRGNIIHRFTNQTTNSEVKEIFENL</sequence>
<accession>A0A644W831</accession>
<gene>
    <name evidence="2" type="ORF">SDC9_46141</name>
</gene>
<comment type="caution">
    <text evidence="2">The sequence shown here is derived from an EMBL/GenBank/DDBJ whole genome shotgun (WGS) entry which is preliminary data.</text>
</comment>
<reference evidence="2" key="1">
    <citation type="submission" date="2019-08" db="EMBL/GenBank/DDBJ databases">
        <authorList>
            <person name="Kucharzyk K."/>
            <person name="Murdoch R.W."/>
            <person name="Higgins S."/>
            <person name="Loffler F."/>
        </authorList>
    </citation>
    <scope>NUCLEOTIDE SEQUENCE</scope>
</reference>
<dbReference type="AlphaFoldDB" id="A0A644W831"/>
<organism evidence="2">
    <name type="scientific">bioreactor metagenome</name>
    <dbReference type="NCBI Taxonomy" id="1076179"/>
    <lineage>
        <taxon>unclassified sequences</taxon>
        <taxon>metagenomes</taxon>
        <taxon>ecological metagenomes</taxon>
    </lineage>
</organism>
<name>A0A644W831_9ZZZZ</name>
<dbReference type="Pfam" id="PF18315">
    <property type="entry name" value="VCH_CASS14"/>
    <property type="match status" value="1"/>
</dbReference>
<evidence type="ECO:0000259" key="1">
    <source>
        <dbReference type="Pfam" id="PF18315"/>
    </source>
</evidence>
<dbReference type="Gene3D" id="3.30.920.70">
    <property type="match status" value="1"/>
</dbReference>
<feature type="domain" description="Integron cassette protein VCH-CASS1 chain" evidence="1">
    <location>
        <begin position="12"/>
        <end position="102"/>
    </location>
</feature>
<dbReference type="EMBL" id="VSSQ01000697">
    <property type="protein sequence ID" value="MPL99919.1"/>
    <property type="molecule type" value="Genomic_DNA"/>
</dbReference>